<evidence type="ECO:0000313" key="1">
    <source>
        <dbReference type="EMBL" id="MBD2320002.1"/>
    </source>
</evidence>
<dbReference type="RefSeq" id="WP_190582564.1">
    <property type="nucleotide sequence ID" value="NZ_CAWPQU010000080.1"/>
</dbReference>
<gene>
    <name evidence="1" type="ORF">H6G05_24605</name>
</gene>
<proteinExistence type="predicted"/>
<protein>
    <submittedName>
        <fullName evidence="1">Uncharacterized protein</fullName>
    </submittedName>
</protein>
<evidence type="ECO:0000313" key="2">
    <source>
        <dbReference type="Proteomes" id="UP000618445"/>
    </source>
</evidence>
<dbReference type="Proteomes" id="UP000618445">
    <property type="component" value="Unassembled WGS sequence"/>
</dbReference>
<organism evidence="1 2">
    <name type="scientific">Phormidium tenue FACHB-1050</name>
    <dbReference type="NCBI Taxonomy" id="2692857"/>
    <lineage>
        <taxon>Bacteria</taxon>
        <taxon>Bacillati</taxon>
        <taxon>Cyanobacteriota</taxon>
        <taxon>Cyanophyceae</taxon>
        <taxon>Oscillatoriophycideae</taxon>
        <taxon>Oscillatoriales</taxon>
        <taxon>Oscillatoriaceae</taxon>
        <taxon>Phormidium</taxon>
    </lineage>
</organism>
<reference evidence="1 2" key="1">
    <citation type="journal article" date="2020" name="ISME J.">
        <title>Comparative genomics reveals insights into cyanobacterial evolution and habitat adaptation.</title>
        <authorList>
            <person name="Chen M.Y."/>
            <person name="Teng W.K."/>
            <person name="Zhao L."/>
            <person name="Hu C.X."/>
            <person name="Zhou Y.K."/>
            <person name="Han B.P."/>
            <person name="Song L.R."/>
            <person name="Shu W.S."/>
        </authorList>
    </citation>
    <scope>NUCLEOTIDE SEQUENCE [LARGE SCALE GENOMIC DNA]</scope>
    <source>
        <strain evidence="1 2">FACHB-1050</strain>
    </source>
</reference>
<accession>A0ABR8CJ01</accession>
<keyword evidence="2" id="KW-1185">Reference proteome</keyword>
<dbReference type="EMBL" id="JACJQY010000081">
    <property type="protein sequence ID" value="MBD2320002.1"/>
    <property type="molecule type" value="Genomic_DNA"/>
</dbReference>
<name>A0ABR8CJ01_9CYAN</name>
<comment type="caution">
    <text evidence="1">The sequence shown here is derived from an EMBL/GenBank/DDBJ whole genome shotgun (WGS) entry which is preliminary data.</text>
</comment>
<sequence>MDTAILTFTANSLDEIVSKGGDWQWKLNADRARTQQYLVCSSSVGINRGRGFLVGKIESVNPVPEDEKRFIIGISEWAKINIPDLWNGYRNPVRYTSLQELGINLSDLKFEKISKVTASQSHSLTIAAAKAGLAKHYEVSPDNIEITIKY</sequence>